<evidence type="ECO:0000256" key="2">
    <source>
        <dbReference type="ARBA" id="ARBA00022490"/>
    </source>
</evidence>
<dbReference type="InterPro" id="IPR036322">
    <property type="entry name" value="WD40_repeat_dom_sf"/>
</dbReference>
<feature type="repeat" description="WD" evidence="6">
    <location>
        <begin position="9"/>
        <end position="50"/>
    </location>
</feature>
<dbReference type="SMART" id="SM00320">
    <property type="entry name" value="WD40"/>
    <property type="match status" value="7"/>
</dbReference>
<comment type="caution">
    <text evidence="7">The sequence shown here is derived from an EMBL/GenBank/DDBJ whole genome shotgun (WGS) entry which is preliminary data.</text>
</comment>
<keyword evidence="4" id="KW-0677">Repeat</keyword>
<feature type="repeat" description="WD" evidence="6">
    <location>
        <begin position="93"/>
        <end position="125"/>
    </location>
</feature>
<dbReference type="SUPFAM" id="SSF50978">
    <property type="entry name" value="WD40 repeat-like"/>
    <property type="match status" value="1"/>
</dbReference>
<evidence type="ECO:0000313" key="8">
    <source>
        <dbReference type="Proteomes" id="UP000193642"/>
    </source>
</evidence>
<protein>
    <submittedName>
        <fullName evidence="7">WD40 repeat-like protein</fullName>
    </submittedName>
</protein>
<dbReference type="AlphaFoldDB" id="A0A1Y2C7C4"/>
<evidence type="ECO:0000256" key="5">
    <source>
        <dbReference type="ARBA" id="ARBA00038145"/>
    </source>
</evidence>
<keyword evidence="8" id="KW-1185">Reference proteome</keyword>
<comment type="subcellular location">
    <subcellularLocation>
        <location evidence="1">Cytoplasm</location>
    </subcellularLocation>
</comment>
<proteinExistence type="inferred from homology"/>
<reference evidence="7 8" key="1">
    <citation type="submission" date="2016-07" db="EMBL/GenBank/DDBJ databases">
        <title>Pervasive Adenine N6-methylation of Active Genes in Fungi.</title>
        <authorList>
            <consortium name="DOE Joint Genome Institute"/>
            <person name="Mondo S.J."/>
            <person name="Dannebaum R.O."/>
            <person name="Kuo R.C."/>
            <person name="Labutti K."/>
            <person name="Haridas S."/>
            <person name="Kuo A."/>
            <person name="Salamov A."/>
            <person name="Ahrendt S.R."/>
            <person name="Lipzen A."/>
            <person name="Sullivan W."/>
            <person name="Andreopoulos W.B."/>
            <person name="Clum A."/>
            <person name="Lindquist E."/>
            <person name="Daum C."/>
            <person name="Ramamoorthy G.K."/>
            <person name="Gryganskyi A."/>
            <person name="Culley D."/>
            <person name="Magnuson J.K."/>
            <person name="James T.Y."/>
            <person name="O'Malley M.A."/>
            <person name="Stajich J.E."/>
            <person name="Spatafora J.W."/>
            <person name="Visel A."/>
            <person name="Grigoriev I.V."/>
        </authorList>
    </citation>
    <scope>NUCLEOTIDE SEQUENCE [LARGE SCALE GENOMIC DNA]</scope>
    <source>
        <strain evidence="7 8">JEL800</strain>
    </source>
</reference>
<dbReference type="OrthoDB" id="1068471at2759"/>
<dbReference type="GO" id="GO:0045292">
    <property type="term" value="P:mRNA cis splicing, via spliceosome"/>
    <property type="evidence" value="ECO:0007669"/>
    <property type="project" value="EnsemblFungi"/>
</dbReference>
<dbReference type="PROSITE" id="PS50294">
    <property type="entry name" value="WD_REPEATS_REGION"/>
    <property type="match status" value="3"/>
</dbReference>
<dbReference type="Proteomes" id="UP000193642">
    <property type="component" value="Unassembled WGS sequence"/>
</dbReference>
<sequence length="299" mass="32247">MKMQKVMTLQGHQGAVNVAEFNKSGEYVATGGADRSVKLWNPQSGLCVKTYSGHGKEVLGIAISPDNTKFASVGGDKAAVLWDVATGRSIRKFTGHGARINDVGFNFDASVIVTGSYDATVRFWDCRAQSYTPIQILSEAKDSVSSIQVTKQEVLSASIDGKLRVYDIRMGMCNVDDVGHSITSARFSNDENCILASTLDGVIRLFDKENGELLASYKGHKNTDYKIISTLSNDDAYVVSGSEDGRICFWDLVEGTMVNSIAAHGTGAMGKLVTSVTYHPTDDTLITTSTDGLCHVYSK</sequence>
<accession>A0A1Y2C7C4</accession>
<dbReference type="PANTHER" id="PTHR22842:SF3">
    <property type="entry name" value="WD REPEAT DOMAIN-CONTAINING PROTEIN 83"/>
    <property type="match status" value="1"/>
</dbReference>
<dbReference type="PANTHER" id="PTHR22842">
    <property type="entry name" value="WD40 REPEAT PROTEIN"/>
    <property type="match status" value="1"/>
</dbReference>
<evidence type="ECO:0000256" key="6">
    <source>
        <dbReference type="PROSITE-ProRule" id="PRU00221"/>
    </source>
</evidence>
<feature type="repeat" description="WD" evidence="6">
    <location>
        <begin position="231"/>
        <end position="260"/>
    </location>
</feature>
<evidence type="ECO:0000313" key="7">
    <source>
        <dbReference type="EMBL" id="ORY42794.1"/>
    </source>
</evidence>
<dbReference type="GO" id="GO:0005737">
    <property type="term" value="C:cytoplasm"/>
    <property type="evidence" value="ECO:0007669"/>
    <property type="project" value="UniProtKB-SubCell"/>
</dbReference>
<dbReference type="PRINTS" id="PR00320">
    <property type="entry name" value="GPROTEINBRPT"/>
</dbReference>
<name>A0A1Y2C7C4_9FUNG</name>
<keyword evidence="3 6" id="KW-0853">WD repeat</keyword>
<dbReference type="PROSITE" id="PS50082">
    <property type="entry name" value="WD_REPEATS_2"/>
    <property type="match status" value="4"/>
</dbReference>
<evidence type="ECO:0000256" key="3">
    <source>
        <dbReference type="ARBA" id="ARBA00022574"/>
    </source>
</evidence>
<dbReference type="PROSITE" id="PS00678">
    <property type="entry name" value="WD_REPEATS_1"/>
    <property type="match status" value="1"/>
</dbReference>
<dbReference type="Gene3D" id="2.130.10.10">
    <property type="entry name" value="YVTN repeat-like/Quinoprotein amine dehydrogenase"/>
    <property type="match status" value="1"/>
</dbReference>
<dbReference type="InterPro" id="IPR051980">
    <property type="entry name" value="WD_repeat_MORG1"/>
</dbReference>
<dbReference type="Pfam" id="PF00400">
    <property type="entry name" value="WD40"/>
    <property type="match status" value="6"/>
</dbReference>
<dbReference type="CDD" id="cd00200">
    <property type="entry name" value="WD40"/>
    <property type="match status" value="1"/>
</dbReference>
<evidence type="ECO:0000256" key="4">
    <source>
        <dbReference type="ARBA" id="ARBA00022737"/>
    </source>
</evidence>
<dbReference type="InterPro" id="IPR001680">
    <property type="entry name" value="WD40_rpt"/>
</dbReference>
<dbReference type="InterPro" id="IPR015943">
    <property type="entry name" value="WD40/YVTN_repeat-like_dom_sf"/>
</dbReference>
<dbReference type="EMBL" id="MCGO01000027">
    <property type="protein sequence ID" value="ORY42794.1"/>
    <property type="molecule type" value="Genomic_DNA"/>
</dbReference>
<gene>
    <name evidence="7" type="ORF">BCR33DRAFT_698441</name>
</gene>
<keyword evidence="2" id="KW-0963">Cytoplasm</keyword>
<dbReference type="STRING" id="329046.A0A1Y2C7C4"/>
<dbReference type="InterPro" id="IPR019775">
    <property type="entry name" value="WD40_repeat_CS"/>
</dbReference>
<feature type="repeat" description="WD" evidence="6">
    <location>
        <begin position="51"/>
        <end position="92"/>
    </location>
</feature>
<evidence type="ECO:0000256" key="1">
    <source>
        <dbReference type="ARBA" id="ARBA00004496"/>
    </source>
</evidence>
<dbReference type="InterPro" id="IPR020472">
    <property type="entry name" value="WD40_PAC1"/>
</dbReference>
<comment type="similarity">
    <text evidence="5">Belongs to the WD repeat MORG1 family.</text>
</comment>
<organism evidence="7 8">
    <name type="scientific">Rhizoclosmatium globosum</name>
    <dbReference type="NCBI Taxonomy" id="329046"/>
    <lineage>
        <taxon>Eukaryota</taxon>
        <taxon>Fungi</taxon>
        <taxon>Fungi incertae sedis</taxon>
        <taxon>Chytridiomycota</taxon>
        <taxon>Chytridiomycota incertae sedis</taxon>
        <taxon>Chytridiomycetes</taxon>
        <taxon>Chytridiales</taxon>
        <taxon>Chytriomycetaceae</taxon>
        <taxon>Rhizoclosmatium</taxon>
    </lineage>
</organism>
<dbReference type="GO" id="GO:0071013">
    <property type="term" value="C:catalytic step 2 spliceosome"/>
    <property type="evidence" value="ECO:0007669"/>
    <property type="project" value="TreeGrafter"/>
</dbReference>